<reference evidence="2" key="1">
    <citation type="submission" date="2022-11" db="UniProtKB">
        <authorList>
            <consortium name="WormBaseParasite"/>
        </authorList>
    </citation>
    <scope>IDENTIFICATION</scope>
</reference>
<evidence type="ECO:0000313" key="1">
    <source>
        <dbReference type="Proteomes" id="UP000887579"/>
    </source>
</evidence>
<protein>
    <submittedName>
        <fullName evidence="2">Heat shock protein 70</fullName>
    </submittedName>
</protein>
<name>A0AC34F434_9BILA</name>
<dbReference type="WBParaSite" id="ES5_v2.g11772.t1">
    <property type="protein sequence ID" value="ES5_v2.g11772.t1"/>
    <property type="gene ID" value="ES5_v2.g11772"/>
</dbReference>
<accession>A0AC34F434</accession>
<dbReference type="Proteomes" id="UP000887579">
    <property type="component" value="Unplaced"/>
</dbReference>
<proteinExistence type="predicted"/>
<sequence>MGIHPESGELSYYNESEKKTVNLKISIVDPNKNDLIFEEIKAKINGELGCVCIYLFNSYSNVIRKKFVEEGLNFGFKNIEIINWETAVYLNVLSQTIYKPLNGNVIWIHCDKSIFVWKVNEQKSKFIGQWNKGDIFKLEDLQKIMDESKLKQGPDVLLYYNSDYIDKEIFKKIFTSVQFYSYNYDIRYFASNSSLLRARITSGDLDLIHLDTENFLTKKSALRIKGKNVVSFEKGQKLPIVYSKTTKKESVDDALEIQFNYHKELIQFPDYDNLKIDFHVNLNEIYTVHFTPLSKEDDSESALEKNIGSEKAENKTNDNFNNCYLIPKKDILLTSNFQAIGIDLGTSRCCAAVNRVNGIQVIPLDYTGERLLPSYVSYDEKNVKCGKIVIHRLRNHWKSTIFDTKRIIGRNLIEFEIDENWSFIVSENETRKVVMEIDGFNGKQKITAEQVATELLKYIKQKAEEFQGTKITKAVITVPATFTESQKTETITAAKFAGWSEIELLPEPIAAAFAYFINRSVPNNSTVLLFDLGGGTLDVCIFKVENDMIKILSNIGDSKLGGRNFDTVLINFFQHNMNANYDITLLKDKKYKLMLEGQKIKEDLTTVISSWLDIDEFDPNQNGIISITQEEFQRMTQPLINKIRNTIQSALYDSKLNANQINQVLHVGGGSRMPIIKELLKEMFSESEHCCEEHPDEVVAIGAAYYAYKIFSEQ</sequence>
<organism evidence="1 2">
    <name type="scientific">Panagrolaimus sp. ES5</name>
    <dbReference type="NCBI Taxonomy" id="591445"/>
    <lineage>
        <taxon>Eukaryota</taxon>
        <taxon>Metazoa</taxon>
        <taxon>Ecdysozoa</taxon>
        <taxon>Nematoda</taxon>
        <taxon>Chromadorea</taxon>
        <taxon>Rhabditida</taxon>
        <taxon>Tylenchina</taxon>
        <taxon>Panagrolaimomorpha</taxon>
        <taxon>Panagrolaimoidea</taxon>
        <taxon>Panagrolaimidae</taxon>
        <taxon>Panagrolaimus</taxon>
    </lineage>
</organism>
<evidence type="ECO:0000313" key="2">
    <source>
        <dbReference type="WBParaSite" id="ES5_v2.g11772.t1"/>
    </source>
</evidence>